<evidence type="ECO:0000256" key="6">
    <source>
        <dbReference type="ARBA" id="ARBA00023125"/>
    </source>
</evidence>
<evidence type="ECO:0000256" key="2">
    <source>
        <dbReference type="ARBA" id="ARBA00022603"/>
    </source>
</evidence>
<sequence>MKYPEDFINKIICGDCIDVMRQIPDNSVDLVVTSPPYNLKNSTGNGMKDGRGGKWANAALQKGYANHDDNMPHDKYVKWQRDCLNEMMRVMNDEGAIFYNHKWRVQNSLLQDRHDIVNGFPVRQIIIWKRKGGINFNKGYFLPTYEVIYLIAKPKFELAPKANSFGDVWEFTQEMKNPHPAAFPVDLIERIIESTTAQIILDPFMGSGTTAIAAKNLKRKYIGIEISPEYCELAENRIKNGMIIKDKEEELPIFSQSSYVINI</sequence>
<comment type="catalytic activity">
    <reaction evidence="7">
        <text>a 2'-deoxycytidine in DNA + S-adenosyl-L-methionine = an N(4)-methyl-2'-deoxycytidine in DNA + S-adenosyl-L-homocysteine + H(+)</text>
        <dbReference type="Rhea" id="RHEA:16857"/>
        <dbReference type="Rhea" id="RHEA-COMP:11369"/>
        <dbReference type="Rhea" id="RHEA-COMP:13674"/>
        <dbReference type="ChEBI" id="CHEBI:15378"/>
        <dbReference type="ChEBI" id="CHEBI:57856"/>
        <dbReference type="ChEBI" id="CHEBI:59789"/>
        <dbReference type="ChEBI" id="CHEBI:85452"/>
        <dbReference type="ChEBI" id="CHEBI:137933"/>
        <dbReference type="EC" id="2.1.1.113"/>
    </reaction>
</comment>
<dbReference type="GO" id="GO:0032259">
    <property type="term" value="P:methylation"/>
    <property type="evidence" value="ECO:0007669"/>
    <property type="project" value="UniProtKB-KW"/>
</dbReference>
<accession>A0A0G0BCB1</accession>
<name>A0A0G0BCB1_9BACT</name>
<evidence type="ECO:0000256" key="5">
    <source>
        <dbReference type="ARBA" id="ARBA00022747"/>
    </source>
</evidence>
<dbReference type="InterPro" id="IPR017985">
    <property type="entry name" value="MeTrfase_CN4_CS"/>
</dbReference>
<dbReference type="EMBL" id="LBPR01000015">
    <property type="protein sequence ID" value="KKP61266.1"/>
    <property type="molecule type" value="Genomic_DNA"/>
</dbReference>
<comment type="caution">
    <text evidence="10">The sequence shown here is derived from an EMBL/GenBank/DDBJ whole genome shotgun (WGS) entry which is preliminary data.</text>
</comment>
<organism evidence="10 11">
    <name type="scientific">Candidatus Roizmanbacteria bacterium GW2011_GWC2_34_23</name>
    <dbReference type="NCBI Taxonomy" id="1618484"/>
    <lineage>
        <taxon>Bacteria</taxon>
        <taxon>Candidatus Roizmaniibacteriota</taxon>
    </lineage>
</organism>
<feature type="domain" description="DNA methylase N-4/N-6" evidence="9">
    <location>
        <begin position="28"/>
        <end position="235"/>
    </location>
</feature>
<dbReference type="PROSITE" id="PS00093">
    <property type="entry name" value="N4_MTASE"/>
    <property type="match status" value="1"/>
</dbReference>
<keyword evidence="6" id="KW-0238">DNA-binding</keyword>
<dbReference type="Proteomes" id="UP000034004">
    <property type="component" value="Unassembled WGS sequence"/>
</dbReference>
<dbReference type="PANTHER" id="PTHR13370">
    <property type="entry name" value="RNA METHYLASE-RELATED"/>
    <property type="match status" value="1"/>
</dbReference>
<dbReference type="InterPro" id="IPR002941">
    <property type="entry name" value="DNA_methylase_N4/N6"/>
</dbReference>
<dbReference type="PRINTS" id="PR00508">
    <property type="entry name" value="S21N4MTFRASE"/>
</dbReference>
<dbReference type="InterPro" id="IPR001091">
    <property type="entry name" value="RM_Methyltransferase"/>
</dbReference>
<keyword evidence="5" id="KW-0680">Restriction system</keyword>
<dbReference type="PANTHER" id="PTHR13370:SF3">
    <property type="entry name" value="TRNA (GUANINE(10)-N2)-METHYLTRANSFERASE HOMOLOG"/>
    <property type="match status" value="1"/>
</dbReference>
<dbReference type="Pfam" id="PF01555">
    <property type="entry name" value="N6_N4_Mtase"/>
    <property type="match status" value="1"/>
</dbReference>
<evidence type="ECO:0000256" key="7">
    <source>
        <dbReference type="ARBA" id="ARBA00049120"/>
    </source>
</evidence>
<gene>
    <name evidence="10" type="ORF">UR56_C0015G0007</name>
</gene>
<evidence type="ECO:0000256" key="3">
    <source>
        <dbReference type="ARBA" id="ARBA00022679"/>
    </source>
</evidence>
<dbReference type="GO" id="GO:0009307">
    <property type="term" value="P:DNA restriction-modification system"/>
    <property type="evidence" value="ECO:0007669"/>
    <property type="project" value="UniProtKB-KW"/>
</dbReference>
<dbReference type="GO" id="GO:0008170">
    <property type="term" value="F:N-methyltransferase activity"/>
    <property type="evidence" value="ECO:0007669"/>
    <property type="project" value="InterPro"/>
</dbReference>
<evidence type="ECO:0000313" key="11">
    <source>
        <dbReference type="Proteomes" id="UP000034004"/>
    </source>
</evidence>
<dbReference type="AlphaFoldDB" id="A0A0G0BCB1"/>
<dbReference type="InterPro" id="IPR029063">
    <property type="entry name" value="SAM-dependent_MTases_sf"/>
</dbReference>
<reference evidence="10 11" key="1">
    <citation type="journal article" date="2015" name="Nature">
        <title>rRNA introns, odd ribosomes, and small enigmatic genomes across a large radiation of phyla.</title>
        <authorList>
            <person name="Brown C.T."/>
            <person name="Hug L.A."/>
            <person name="Thomas B.C."/>
            <person name="Sharon I."/>
            <person name="Castelle C.J."/>
            <person name="Singh A."/>
            <person name="Wilkins M.J."/>
            <person name="Williams K.H."/>
            <person name="Banfield J.F."/>
        </authorList>
    </citation>
    <scope>NUCLEOTIDE SEQUENCE [LARGE SCALE GENOMIC DNA]</scope>
</reference>
<protein>
    <recommendedName>
        <fullName evidence="8">Methyltransferase</fullName>
        <ecNumber evidence="8">2.1.1.-</ecNumber>
    </recommendedName>
</protein>
<dbReference type="EC" id="2.1.1.-" evidence="8"/>
<comment type="similarity">
    <text evidence="1">Belongs to the N(4)/N(6)-methyltransferase family. N(4) subfamily.</text>
</comment>
<evidence type="ECO:0000313" key="10">
    <source>
        <dbReference type="EMBL" id="KKP61266.1"/>
    </source>
</evidence>
<dbReference type="STRING" id="1618484.UR56_C0015G0007"/>
<keyword evidence="2 10" id="KW-0489">Methyltransferase</keyword>
<dbReference type="GO" id="GO:0005737">
    <property type="term" value="C:cytoplasm"/>
    <property type="evidence" value="ECO:0007669"/>
    <property type="project" value="TreeGrafter"/>
</dbReference>
<keyword evidence="3" id="KW-0808">Transferase</keyword>
<evidence type="ECO:0000256" key="8">
    <source>
        <dbReference type="RuleBase" id="RU362026"/>
    </source>
</evidence>
<evidence type="ECO:0000256" key="4">
    <source>
        <dbReference type="ARBA" id="ARBA00022691"/>
    </source>
</evidence>
<keyword evidence="4" id="KW-0949">S-adenosyl-L-methionine</keyword>
<evidence type="ECO:0000259" key="9">
    <source>
        <dbReference type="Pfam" id="PF01555"/>
    </source>
</evidence>
<dbReference type="Gene3D" id="3.40.50.150">
    <property type="entry name" value="Vaccinia Virus protein VP39"/>
    <property type="match status" value="1"/>
</dbReference>
<dbReference type="PATRIC" id="fig|1618484.3.peg.554"/>
<dbReference type="GO" id="GO:0009007">
    <property type="term" value="F:site-specific DNA-methyltransferase (adenine-specific) activity"/>
    <property type="evidence" value="ECO:0007669"/>
    <property type="project" value="TreeGrafter"/>
</dbReference>
<evidence type="ECO:0000256" key="1">
    <source>
        <dbReference type="ARBA" id="ARBA00010203"/>
    </source>
</evidence>
<dbReference type="GO" id="GO:0003677">
    <property type="term" value="F:DNA binding"/>
    <property type="evidence" value="ECO:0007669"/>
    <property type="project" value="UniProtKB-KW"/>
</dbReference>
<dbReference type="SUPFAM" id="SSF53335">
    <property type="entry name" value="S-adenosyl-L-methionine-dependent methyltransferases"/>
    <property type="match status" value="1"/>
</dbReference>
<dbReference type="GO" id="GO:0015667">
    <property type="term" value="F:site-specific DNA-methyltransferase (cytosine-N4-specific) activity"/>
    <property type="evidence" value="ECO:0007669"/>
    <property type="project" value="UniProtKB-EC"/>
</dbReference>
<proteinExistence type="inferred from homology"/>